<feature type="domain" description="Bacteriophage T5 Orf172 DNA-binding" evidence="3">
    <location>
        <begin position="359"/>
        <end position="442"/>
    </location>
</feature>
<feature type="coiled-coil region" evidence="1">
    <location>
        <begin position="250"/>
        <end position="342"/>
    </location>
</feature>
<evidence type="ECO:0000313" key="4">
    <source>
        <dbReference type="EMBL" id="DAD99323.1"/>
    </source>
</evidence>
<dbReference type="Pfam" id="PF13455">
    <property type="entry name" value="MUG113"/>
    <property type="match status" value="1"/>
</dbReference>
<dbReference type="SMART" id="SM00974">
    <property type="entry name" value="T5orf172"/>
    <property type="match status" value="1"/>
</dbReference>
<evidence type="ECO:0000259" key="3">
    <source>
        <dbReference type="SMART" id="SM00974"/>
    </source>
</evidence>
<evidence type="ECO:0000256" key="1">
    <source>
        <dbReference type="SAM" id="Coils"/>
    </source>
</evidence>
<feature type="transmembrane region" description="Helical" evidence="2">
    <location>
        <begin position="18"/>
        <end position="43"/>
    </location>
</feature>
<dbReference type="Pfam" id="PF13250">
    <property type="entry name" value="SNIPE"/>
    <property type="match status" value="1"/>
</dbReference>
<dbReference type="EMBL" id="BK015281">
    <property type="protein sequence ID" value="DAD99323.1"/>
    <property type="molecule type" value="Genomic_DNA"/>
</dbReference>
<evidence type="ECO:0000256" key="2">
    <source>
        <dbReference type="SAM" id="Phobius"/>
    </source>
</evidence>
<accession>A0A8S5NZD6</accession>
<organism evidence="4">
    <name type="scientific">Caudovirales sp. ct0FJ5</name>
    <dbReference type="NCBI Taxonomy" id="2825755"/>
    <lineage>
        <taxon>Viruses</taxon>
        <taxon>Duplodnaviria</taxon>
        <taxon>Heunggongvirae</taxon>
        <taxon>Uroviricota</taxon>
        <taxon>Caudoviricetes</taxon>
    </lineage>
</organism>
<reference evidence="4" key="1">
    <citation type="journal article" date="2021" name="Proc. Natl. Acad. Sci. U.S.A.">
        <title>A Catalog of Tens of Thousands of Viruses from Human Metagenomes Reveals Hidden Associations with Chronic Diseases.</title>
        <authorList>
            <person name="Tisza M.J."/>
            <person name="Buck C.B."/>
        </authorList>
    </citation>
    <scope>NUCLEOTIDE SEQUENCE</scope>
    <source>
        <strain evidence="4">Ct0FJ5</strain>
    </source>
</reference>
<keyword evidence="4" id="KW-0347">Helicase</keyword>
<dbReference type="InterPro" id="IPR025280">
    <property type="entry name" value="SNIPE"/>
</dbReference>
<proteinExistence type="predicted"/>
<keyword evidence="2" id="KW-0812">Transmembrane</keyword>
<keyword evidence="4" id="KW-0067">ATP-binding</keyword>
<keyword evidence="4" id="KW-0547">Nucleotide-binding</keyword>
<keyword evidence="4" id="KW-0378">Hydrolase</keyword>
<keyword evidence="2" id="KW-0472">Membrane</keyword>
<dbReference type="InterPro" id="IPR018306">
    <property type="entry name" value="Phage_T5_Orf172_DNA-bd"/>
</dbReference>
<keyword evidence="1" id="KW-0175">Coiled coil</keyword>
<protein>
    <submittedName>
        <fullName evidence="4">Helicase</fullName>
    </submittedName>
</protein>
<feature type="coiled-coil region" evidence="1">
    <location>
        <begin position="62"/>
        <end position="111"/>
    </location>
</feature>
<keyword evidence="2" id="KW-1133">Transmembrane helix</keyword>
<dbReference type="GO" id="GO:0004386">
    <property type="term" value="F:helicase activity"/>
    <property type="evidence" value="ECO:0007669"/>
    <property type="project" value="UniProtKB-KW"/>
</dbReference>
<name>A0A8S5NZD6_9CAUD</name>
<sequence>MESQSENFNKVPFIYSPLFIAIISAFSFLNGIPFIIAIILLYLRHKKYKTISIQNVSKMQVLDDYDTKVLNAQQQLTELKEQYAQLEQSLKTHADEEMNQLNNELALIKETISKERHIMADVEKASDMYLSFPESNLSIYNDMPSSEIKNNLSLLLENEKELQQNGKAVIFIHNGSNQTITDKRKQRNQLLRSFNNEADNLIHNTTARNIDSVRGKITRAFEAHNKLFSIDGVQLTREFLKSKLSRMSCLYEYQKKLEEEKELLRAQKDQIREEEKVRRELDAAKKKIEKDEMQFNNEINRMMKYLQSTSLEAEKKLYMDKIKELEERLAELCKEKETVLQRESNAKAGFVYIISNIGSFGENVYKIGMTRRLEPMDRIKELSSASVPFEFDVHAIIFSDDAPALENLLHQKFRDHEVNRVNHRKEFFRVDLEEIEKLVKDKYNNTVSFVYAPKADEYRETLRINSSSASA</sequence>